<keyword evidence="2 6" id="KW-0489">Methyltransferase</keyword>
<dbReference type="EMBL" id="ML979134">
    <property type="protein sequence ID" value="KAF1917775.1"/>
    <property type="molecule type" value="Genomic_DNA"/>
</dbReference>
<evidence type="ECO:0000256" key="3">
    <source>
        <dbReference type="ARBA" id="ARBA00022679"/>
    </source>
</evidence>
<dbReference type="PANTHER" id="PTHR32183">
    <property type="match status" value="1"/>
</dbReference>
<sequence>MASQNQDRLRSHFASLDPSLYASGWDSLWAEGTFIPWDRGYANPALIDLLAAPSKPPTCSDPNPTPGAPKPNTLDGAGIELPKRPARALVPGCGNGYDVVLLASYGYDTYGLEVSSHATESANGYLSNPGKGPLEGEYAIKDTKVGSGVMKCLHGDFFEDGWLEQAGGSGGFDIIYDNTFLCALPPSLRPKWAARMAELLSPDGILICLEFPTHKPATSGGPPWSLPPTVHQELLKRPGEDILYDDSGVVVATDRDESGSALRRVAHWTPKRTHNIAIINGVIRDCVSVWRHKKVVAG</sequence>
<protein>
    <submittedName>
        <fullName evidence="6">S-adenosyl-L-methionine-dependent methyltransferase</fullName>
    </submittedName>
</protein>
<dbReference type="Gene3D" id="3.40.50.150">
    <property type="entry name" value="Vaccinia Virus protein VP39"/>
    <property type="match status" value="1"/>
</dbReference>
<gene>
    <name evidence="6" type="ORF">BDU57DRAFT_176811</name>
</gene>
<evidence type="ECO:0000313" key="7">
    <source>
        <dbReference type="Proteomes" id="UP000800096"/>
    </source>
</evidence>
<dbReference type="GO" id="GO:0032259">
    <property type="term" value="P:methylation"/>
    <property type="evidence" value="ECO:0007669"/>
    <property type="project" value="UniProtKB-KW"/>
</dbReference>
<dbReference type="InterPro" id="IPR008854">
    <property type="entry name" value="TPMT"/>
</dbReference>
<evidence type="ECO:0000256" key="2">
    <source>
        <dbReference type="ARBA" id="ARBA00022603"/>
    </source>
</evidence>
<dbReference type="InterPro" id="IPR029063">
    <property type="entry name" value="SAM-dependent_MTases_sf"/>
</dbReference>
<reference evidence="6" key="1">
    <citation type="journal article" date="2020" name="Stud. Mycol.">
        <title>101 Dothideomycetes genomes: a test case for predicting lifestyles and emergence of pathogens.</title>
        <authorList>
            <person name="Haridas S."/>
            <person name="Albert R."/>
            <person name="Binder M."/>
            <person name="Bloem J."/>
            <person name="Labutti K."/>
            <person name="Salamov A."/>
            <person name="Andreopoulos B."/>
            <person name="Baker S."/>
            <person name="Barry K."/>
            <person name="Bills G."/>
            <person name="Bluhm B."/>
            <person name="Cannon C."/>
            <person name="Castanera R."/>
            <person name="Culley D."/>
            <person name="Daum C."/>
            <person name="Ezra D."/>
            <person name="Gonzalez J."/>
            <person name="Henrissat B."/>
            <person name="Kuo A."/>
            <person name="Liang C."/>
            <person name="Lipzen A."/>
            <person name="Lutzoni F."/>
            <person name="Magnuson J."/>
            <person name="Mondo S."/>
            <person name="Nolan M."/>
            <person name="Ohm R."/>
            <person name="Pangilinan J."/>
            <person name="Park H.-J."/>
            <person name="Ramirez L."/>
            <person name="Alfaro M."/>
            <person name="Sun H."/>
            <person name="Tritt A."/>
            <person name="Yoshinaga Y."/>
            <person name="Zwiers L.-H."/>
            <person name="Turgeon B."/>
            <person name="Goodwin S."/>
            <person name="Spatafora J."/>
            <person name="Crous P."/>
            <person name="Grigoriev I."/>
        </authorList>
    </citation>
    <scope>NUCLEOTIDE SEQUENCE</scope>
    <source>
        <strain evidence="6">HMLAC05119</strain>
    </source>
</reference>
<dbReference type="GO" id="GO:0008757">
    <property type="term" value="F:S-adenosylmethionine-dependent methyltransferase activity"/>
    <property type="evidence" value="ECO:0007669"/>
    <property type="project" value="InterPro"/>
</dbReference>
<keyword evidence="4" id="KW-0949">S-adenosyl-L-methionine</keyword>
<dbReference type="Proteomes" id="UP000800096">
    <property type="component" value="Unassembled WGS sequence"/>
</dbReference>
<evidence type="ECO:0000256" key="4">
    <source>
        <dbReference type="ARBA" id="ARBA00022691"/>
    </source>
</evidence>
<evidence type="ECO:0000256" key="5">
    <source>
        <dbReference type="SAM" id="MobiDB-lite"/>
    </source>
</evidence>
<dbReference type="PANTHER" id="PTHR32183:SF6">
    <property type="entry name" value="CYSTEINE SULFINATE DESULFINASE_CYSTEINE DESULFURASE AND RELATED ENZYMES"/>
    <property type="match status" value="1"/>
</dbReference>
<dbReference type="CDD" id="cd02440">
    <property type="entry name" value="AdoMet_MTases"/>
    <property type="match status" value="1"/>
</dbReference>
<keyword evidence="1" id="KW-0597">Phosphoprotein</keyword>
<evidence type="ECO:0000256" key="1">
    <source>
        <dbReference type="ARBA" id="ARBA00022553"/>
    </source>
</evidence>
<dbReference type="SUPFAM" id="SSF53335">
    <property type="entry name" value="S-adenosyl-L-methionine-dependent methyltransferases"/>
    <property type="match status" value="1"/>
</dbReference>
<dbReference type="AlphaFoldDB" id="A0A6A5QQ35"/>
<feature type="region of interest" description="Disordered" evidence="5">
    <location>
        <begin position="53"/>
        <end position="73"/>
    </location>
</feature>
<dbReference type="Pfam" id="PF05724">
    <property type="entry name" value="TPMT"/>
    <property type="match status" value="1"/>
</dbReference>
<proteinExistence type="predicted"/>
<dbReference type="OrthoDB" id="276151at2759"/>
<organism evidence="6 7">
    <name type="scientific">Ampelomyces quisqualis</name>
    <name type="common">Powdery mildew agent</name>
    <dbReference type="NCBI Taxonomy" id="50730"/>
    <lineage>
        <taxon>Eukaryota</taxon>
        <taxon>Fungi</taxon>
        <taxon>Dikarya</taxon>
        <taxon>Ascomycota</taxon>
        <taxon>Pezizomycotina</taxon>
        <taxon>Dothideomycetes</taxon>
        <taxon>Pleosporomycetidae</taxon>
        <taxon>Pleosporales</taxon>
        <taxon>Pleosporineae</taxon>
        <taxon>Phaeosphaeriaceae</taxon>
        <taxon>Ampelomyces</taxon>
    </lineage>
</organism>
<keyword evidence="3 6" id="KW-0808">Transferase</keyword>
<accession>A0A6A5QQ35</accession>
<name>A0A6A5QQ35_AMPQU</name>
<dbReference type="PROSITE" id="PS51585">
    <property type="entry name" value="SAM_MT_TPMT"/>
    <property type="match status" value="1"/>
</dbReference>
<keyword evidence="7" id="KW-1185">Reference proteome</keyword>
<evidence type="ECO:0000313" key="6">
    <source>
        <dbReference type="EMBL" id="KAF1917775.1"/>
    </source>
</evidence>